<reference evidence="3" key="3">
    <citation type="submission" date="2018-08" db="EMBL/GenBank/DDBJ databases">
        <title>Leveraging single-cell genomics to expand the Fungal Tree of Life.</title>
        <authorList>
            <consortium name="DOE Joint Genome Institute"/>
            <person name="Ahrendt S.R."/>
            <person name="Quandt C.A."/>
            <person name="Ciobanu D."/>
            <person name="Clum A."/>
            <person name="Salamov A."/>
            <person name="Andreopoulos B."/>
            <person name="Cheng J.-F."/>
            <person name="Woyke T."/>
            <person name="Pelin A."/>
            <person name="Henrissat B."/>
            <person name="Reynolds N."/>
            <person name="Benny G.L."/>
            <person name="Smith M.E."/>
            <person name="James T.Y."/>
            <person name="Grigoriev I.V."/>
        </authorList>
    </citation>
    <scope>NUCLEOTIDE SEQUENCE</scope>
    <source>
        <strain evidence="3">ATCC 52028</strain>
    </source>
</reference>
<evidence type="ECO:0000313" key="6">
    <source>
        <dbReference type="Proteomes" id="UP000274922"/>
    </source>
</evidence>
<dbReference type="EMBL" id="ML014112">
    <property type="protein sequence ID" value="RKP04217.1"/>
    <property type="molecule type" value="Genomic_DNA"/>
</dbReference>
<evidence type="ECO:0000256" key="1">
    <source>
        <dbReference type="SAM" id="MobiDB-lite"/>
    </source>
</evidence>
<evidence type="ECO:0000313" key="5">
    <source>
        <dbReference type="Proteomes" id="UP000268535"/>
    </source>
</evidence>
<keyword evidence="6" id="KW-1185">Reference proteome</keyword>
<dbReference type="Proteomes" id="UP000268535">
    <property type="component" value="Unassembled WGS sequence"/>
</dbReference>
<sequence>MTLLRLLRLRAMLLVMASLTVGRFPVPSVTAEPVLHVSEPTLLHPFGAASPPEPPRDPHGPRRGPFTTHTHPMSTGEFAEASIPIRPGWDPASSQVLDGPSAPERGGETDADRPSPSVQPIVAQPTSLRGPDAGRVGMPSQNRKRERDASPAAVDADETDYKHKRPKVLTTQQVPAEEHDRVNFEDESSLSEDDFSTDEENDPEYDGWTLEMFDRRRHWLDKRIALLQARQSGTTKSKQVHFNDEVEYFTIPARESTPDPPNLQPKSA</sequence>
<organism evidence="3 5">
    <name type="scientific">Caulochytrium protostelioides</name>
    <dbReference type="NCBI Taxonomy" id="1555241"/>
    <lineage>
        <taxon>Eukaryota</taxon>
        <taxon>Fungi</taxon>
        <taxon>Fungi incertae sedis</taxon>
        <taxon>Chytridiomycota</taxon>
        <taxon>Chytridiomycota incertae sedis</taxon>
        <taxon>Chytridiomycetes</taxon>
        <taxon>Caulochytriales</taxon>
        <taxon>Caulochytriaceae</taxon>
        <taxon>Caulochytrium</taxon>
    </lineage>
</organism>
<keyword evidence="2" id="KW-0732">Signal</keyword>
<feature type="compositionally biased region" description="Acidic residues" evidence="1">
    <location>
        <begin position="185"/>
        <end position="205"/>
    </location>
</feature>
<evidence type="ECO:0008006" key="7">
    <source>
        <dbReference type="Google" id="ProtNLM"/>
    </source>
</evidence>
<dbReference type="Proteomes" id="UP000274922">
    <property type="component" value="Unassembled WGS sequence"/>
</dbReference>
<name>A0A4P9WRY2_9FUNG</name>
<proteinExistence type="predicted"/>
<feature type="region of interest" description="Disordered" evidence="1">
    <location>
        <begin position="45"/>
        <end position="206"/>
    </location>
</feature>
<dbReference type="EMBL" id="ML010610">
    <property type="protein sequence ID" value="RKO95949.1"/>
    <property type="molecule type" value="Genomic_DNA"/>
</dbReference>
<reference evidence="5 6" key="1">
    <citation type="journal article" date="2018" name="Nat. Microbiol.">
        <title>Leveraging single-cell genomics to expand the fungal tree of life.</title>
        <authorList>
            <person name="Ahrendt S.R."/>
            <person name="Quandt C.A."/>
            <person name="Ciobanu D."/>
            <person name="Clum A."/>
            <person name="Salamov A."/>
            <person name="Andreopoulos B."/>
            <person name="Cheng J.F."/>
            <person name="Woyke T."/>
            <person name="Pelin A."/>
            <person name="Henrissat B."/>
            <person name="Reynolds N.K."/>
            <person name="Benny G.L."/>
            <person name="Smith M.E."/>
            <person name="James T.Y."/>
            <person name="Grigoriev I.V."/>
        </authorList>
    </citation>
    <scope>NUCLEOTIDE SEQUENCE [LARGE SCALE GENOMIC DNA]</scope>
    <source>
        <strain evidence="5 6">ATCC 52028</strain>
    </source>
</reference>
<feature type="signal peptide" evidence="2">
    <location>
        <begin position="1"/>
        <end position="22"/>
    </location>
</feature>
<feature type="chain" id="PRO_5036118849" description="Secreted protein" evidence="2">
    <location>
        <begin position="23"/>
        <end position="268"/>
    </location>
</feature>
<dbReference type="AlphaFoldDB" id="A0A4P9WRY2"/>
<protein>
    <recommendedName>
        <fullName evidence="7">Secreted protein</fullName>
    </recommendedName>
</protein>
<gene>
    <name evidence="3" type="ORF">CAUPRSCDRAFT_12350</name>
    <name evidence="4" type="ORF">CXG81DRAFT_16354</name>
</gene>
<evidence type="ECO:0000313" key="4">
    <source>
        <dbReference type="EMBL" id="RKP04217.1"/>
    </source>
</evidence>
<reference evidence="4" key="2">
    <citation type="submission" date="2018-04" db="EMBL/GenBank/DDBJ databases">
        <title>Leveraging single-cell genomics to expand the Fungal Tree of Life.</title>
        <authorList>
            <consortium name="DOE Joint Genome Institute"/>
            <person name="Ahrendt S.R."/>
            <person name="Quandt C.A."/>
            <person name="Ciobanu D."/>
            <person name="Clum A."/>
            <person name="Salamov A."/>
            <person name="Andreopoulos B."/>
            <person name="Cheng J.-F."/>
            <person name="Woyke T."/>
            <person name="Pelin A."/>
            <person name="Henrissat B."/>
            <person name="Benny G.L."/>
            <person name="Smith M.E."/>
            <person name="James T.Y."/>
            <person name="Grigoriev I.V."/>
        </authorList>
    </citation>
    <scope>NUCLEOTIDE SEQUENCE</scope>
    <source>
        <strain evidence="4">ATCC 52028</strain>
    </source>
</reference>
<evidence type="ECO:0000256" key="2">
    <source>
        <dbReference type="SAM" id="SignalP"/>
    </source>
</evidence>
<evidence type="ECO:0000313" key="3">
    <source>
        <dbReference type="EMBL" id="RKO95949.1"/>
    </source>
</evidence>
<accession>A0A4P9WRY2</accession>